<name>A0A8S9XIV7_APOLU</name>
<accession>A0A8S9XIV7</accession>
<gene>
    <name evidence="1" type="ORF">GE061_015961</name>
</gene>
<proteinExistence type="predicted"/>
<dbReference type="AlphaFoldDB" id="A0A8S9XIV7"/>
<dbReference type="EMBL" id="WIXP02000007">
    <property type="protein sequence ID" value="KAF6207515.1"/>
    <property type="molecule type" value="Genomic_DNA"/>
</dbReference>
<dbReference type="Proteomes" id="UP000466442">
    <property type="component" value="Unassembled WGS sequence"/>
</dbReference>
<feature type="non-terminal residue" evidence="1">
    <location>
        <position position="1"/>
    </location>
</feature>
<dbReference type="OrthoDB" id="6500128at2759"/>
<keyword evidence="2" id="KW-1185">Reference proteome</keyword>
<organism evidence="1 2">
    <name type="scientific">Apolygus lucorum</name>
    <name type="common">Small green plant bug</name>
    <name type="synonym">Lygocoris lucorum</name>
    <dbReference type="NCBI Taxonomy" id="248454"/>
    <lineage>
        <taxon>Eukaryota</taxon>
        <taxon>Metazoa</taxon>
        <taxon>Ecdysozoa</taxon>
        <taxon>Arthropoda</taxon>
        <taxon>Hexapoda</taxon>
        <taxon>Insecta</taxon>
        <taxon>Pterygota</taxon>
        <taxon>Neoptera</taxon>
        <taxon>Paraneoptera</taxon>
        <taxon>Hemiptera</taxon>
        <taxon>Heteroptera</taxon>
        <taxon>Panheteroptera</taxon>
        <taxon>Cimicomorpha</taxon>
        <taxon>Miridae</taxon>
        <taxon>Mirini</taxon>
        <taxon>Apolygus</taxon>
    </lineage>
</organism>
<evidence type="ECO:0000313" key="1">
    <source>
        <dbReference type="EMBL" id="KAF6207515.1"/>
    </source>
</evidence>
<protein>
    <submittedName>
        <fullName evidence="1">Uncharacterized protein</fullName>
    </submittedName>
</protein>
<reference evidence="1" key="1">
    <citation type="journal article" date="2021" name="Mol. Ecol. Resour.">
        <title>Apolygus lucorum genome provides insights into omnivorousness and mesophyll feeding.</title>
        <authorList>
            <person name="Liu Y."/>
            <person name="Liu H."/>
            <person name="Wang H."/>
            <person name="Huang T."/>
            <person name="Liu B."/>
            <person name="Yang B."/>
            <person name="Yin L."/>
            <person name="Li B."/>
            <person name="Zhang Y."/>
            <person name="Zhang S."/>
            <person name="Jiang F."/>
            <person name="Zhang X."/>
            <person name="Ren Y."/>
            <person name="Wang B."/>
            <person name="Wang S."/>
            <person name="Lu Y."/>
            <person name="Wu K."/>
            <person name="Fan W."/>
            <person name="Wang G."/>
        </authorList>
    </citation>
    <scope>NUCLEOTIDE SEQUENCE</scope>
    <source>
        <strain evidence="1">12Hb</strain>
    </source>
</reference>
<evidence type="ECO:0000313" key="2">
    <source>
        <dbReference type="Proteomes" id="UP000466442"/>
    </source>
</evidence>
<sequence length="37" mass="3941">VLVLDKGLVVEFDSPSVLLKKKGSVFYSMAKDAGLVS</sequence>
<comment type="caution">
    <text evidence="1">The sequence shown here is derived from an EMBL/GenBank/DDBJ whole genome shotgun (WGS) entry which is preliminary data.</text>
</comment>